<dbReference type="AlphaFoldDB" id="A0AAJ0CNX2"/>
<dbReference type="Proteomes" id="UP001251528">
    <property type="component" value="Unassembled WGS sequence"/>
</dbReference>
<accession>A0AAJ0CNX2</accession>
<evidence type="ECO:0000256" key="1">
    <source>
        <dbReference type="SAM" id="SignalP"/>
    </source>
</evidence>
<evidence type="ECO:0000313" key="2">
    <source>
        <dbReference type="EMBL" id="KAK2598142.1"/>
    </source>
</evidence>
<protein>
    <submittedName>
        <fullName evidence="2">Uncharacterized protein</fullName>
    </submittedName>
</protein>
<name>A0AAJ0CNX2_9HYPO</name>
<organism evidence="2 3">
    <name type="scientific">Conoideocrella luteorostrata</name>
    <dbReference type="NCBI Taxonomy" id="1105319"/>
    <lineage>
        <taxon>Eukaryota</taxon>
        <taxon>Fungi</taxon>
        <taxon>Dikarya</taxon>
        <taxon>Ascomycota</taxon>
        <taxon>Pezizomycotina</taxon>
        <taxon>Sordariomycetes</taxon>
        <taxon>Hypocreomycetidae</taxon>
        <taxon>Hypocreales</taxon>
        <taxon>Clavicipitaceae</taxon>
        <taxon>Conoideocrella</taxon>
    </lineage>
</organism>
<feature type="chain" id="PRO_5042468652" evidence="1">
    <location>
        <begin position="19"/>
        <end position="200"/>
    </location>
</feature>
<sequence>MVSFKKTLLLAMASSAQSSPVSDKTTVAVAQGFTPHAVPAGAIDISNNIALIDEMKKKHGLEPAKDGQMTVMGGACNQGTCPDFDKAFDMMYTWTQITTPGEGGAPPTTLVWNDFVVRVNDCGKCYSHRVGSTHGGCYDFTACNRPQQICVDDGHNRAHRIWKDKNHKTCYRISQIGYGGCGPVKARVIFRPDGETACNW</sequence>
<evidence type="ECO:0000313" key="3">
    <source>
        <dbReference type="Proteomes" id="UP001251528"/>
    </source>
</evidence>
<feature type="signal peptide" evidence="1">
    <location>
        <begin position="1"/>
        <end position="18"/>
    </location>
</feature>
<dbReference type="EMBL" id="JASWJB010000098">
    <property type="protein sequence ID" value="KAK2598142.1"/>
    <property type="molecule type" value="Genomic_DNA"/>
</dbReference>
<comment type="caution">
    <text evidence="2">The sequence shown here is derived from an EMBL/GenBank/DDBJ whole genome shotgun (WGS) entry which is preliminary data.</text>
</comment>
<reference evidence="2" key="1">
    <citation type="submission" date="2023-06" db="EMBL/GenBank/DDBJ databases">
        <title>Conoideocrella luteorostrata (Hypocreales: Clavicipitaceae), a potential biocontrol fungus for elongate hemlock scale in United States Christmas tree production areas.</title>
        <authorList>
            <person name="Barrett H."/>
            <person name="Lovett B."/>
            <person name="Macias A.M."/>
            <person name="Stajich J.E."/>
            <person name="Kasson M.T."/>
        </authorList>
    </citation>
    <scope>NUCLEOTIDE SEQUENCE</scope>
    <source>
        <strain evidence="2">ARSEF 14590</strain>
    </source>
</reference>
<proteinExistence type="predicted"/>
<keyword evidence="3" id="KW-1185">Reference proteome</keyword>
<gene>
    <name evidence="2" type="ORF">QQS21_005693</name>
</gene>
<keyword evidence="1" id="KW-0732">Signal</keyword>